<keyword evidence="1" id="KW-1133">Transmembrane helix</keyword>
<evidence type="ECO:0000256" key="1">
    <source>
        <dbReference type="SAM" id="Phobius"/>
    </source>
</evidence>
<name>A0A5B7YLA4_9ALTE</name>
<protein>
    <recommendedName>
        <fullName evidence="4">Bacterial virulence protein VirB8 domain-containing protein</fullName>
    </recommendedName>
</protein>
<dbReference type="Proteomes" id="UP000304912">
    <property type="component" value="Plasmid plas12"/>
</dbReference>
<sequence>MSSEKENQYNEELELLFGAKTNLRVAHKDTGVYPSQIVLDRNAFLRRLNKVSLGFAVFLGLVVVSLAIGLNISANRPVQTLAYLLDSKNNMTELQPTNIPSVTDEDVMIFAVKKVKQFHKLSFTDYIEHTVSLEREFTTHTAFENYQRSLLNSLILTQIRDDRLSSWAEPSAAPEIINFNEDTLTWQVRLNFTWYMGGGKQQTNGREYTVDFLIKRVSRKHNEKGLAVDAYFIKPFGGE</sequence>
<organism evidence="2 3">
    <name type="scientific">Salinimonas iocasae</name>
    <dbReference type="NCBI Taxonomy" id="2572577"/>
    <lineage>
        <taxon>Bacteria</taxon>
        <taxon>Pseudomonadati</taxon>
        <taxon>Pseudomonadota</taxon>
        <taxon>Gammaproteobacteria</taxon>
        <taxon>Alteromonadales</taxon>
        <taxon>Alteromonadaceae</taxon>
        <taxon>Alteromonas/Salinimonas group</taxon>
        <taxon>Salinimonas</taxon>
    </lineage>
</organism>
<evidence type="ECO:0008006" key="4">
    <source>
        <dbReference type="Google" id="ProtNLM"/>
    </source>
</evidence>
<evidence type="ECO:0000313" key="3">
    <source>
        <dbReference type="Proteomes" id="UP000304912"/>
    </source>
</evidence>
<dbReference type="Pfam" id="PF11393">
    <property type="entry name" value="T4BSS_DotI_IcmL"/>
    <property type="match status" value="1"/>
</dbReference>
<dbReference type="KEGG" id="salk:FBQ74_18485"/>
<keyword evidence="3" id="KW-1185">Reference proteome</keyword>
<geneLocation type="plasmid" evidence="2 3">
    <name>plas12</name>
</geneLocation>
<dbReference type="CDD" id="cd16385">
    <property type="entry name" value="IcmL"/>
    <property type="match status" value="1"/>
</dbReference>
<reference evidence="2 3" key="1">
    <citation type="submission" date="2019-04" db="EMBL/GenBank/DDBJ databases">
        <title>Salinimonas iocasae sp. nov., a halophilic bacterium isolated from the outer tube casing of tubeworms in Okinawa Trough.</title>
        <authorList>
            <person name="Zhang H."/>
            <person name="Wang H."/>
            <person name="Li C."/>
        </authorList>
    </citation>
    <scope>NUCLEOTIDE SEQUENCE [LARGE SCALE GENOMIC DNA]</scope>
    <source>
        <strain evidence="2 3">KX18D6</strain>
        <plasmid evidence="2 3">plas12</plasmid>
    </source>
</reference>
<dbReference type="OrthoDB" id="9820433at2"/>
<accession>A0A5B7YLA4</accession>
<keyword evidence="1" id="KW-0472">Membrane</keyword>
<dbReference type="InterPro" id="IPR021055">
    <property type="entry name" value="T4BSS_IcmL/DotI"/>
</dbReference>
<dbReference type="AlphaFoldDB" id="A0A5B7YLA4"/>
<proteinExistence type="predicted"/>
<feature type="transmembrane region" description="Helical" evidence="1">
    <location>
        <begin position="51"/>
        <end position="70"/>
    </location>
</feature>
<dbReference type="RefSeq" id="WP_139758196.1">
    <property type="nucleotide sequence ID" value="NZ_CP039853.1"/>
</dbReference>
<keyword evidence="1" id="KW-0812">Transmembrane</keyword>
<evidence type="ECO:0000313" key="2">
    <source>
        <dbReference type="EMBL" id="QCZ95509.1"/>
    </source>
</evidence>
<gene>
    <name evidence="2" type="ORF">FBQ74_18485</name>
</gene>
<dbReference type="EMBL" id="CP039853">
    <property type="protein sequence ID" value="QCZ95509.1"/>
    <property type="molecule type" value="Genomic_DNA"/>
</dbReference>
<keyword evidence="2" id="KW-0614">Plasmid</keyword>